<organism evidence="5 7">
    <name type="scientific">Xanthomonas cucurbitae</name>
    <dbReference type="NCBI Taxonomy" id="56453"/>
    <lineage>
        <taxon>Bacteria</taxon>
        <taxon>Pseudomonadati</taxon>
        <taxon>Pseudomonadota</taxon>
        <taxon>Gammaproteobacteria</taxon>
        <taxon>Lysobacterales</taxon>
        <taxon>Lysobacteraceae</taxon>
        <taxon>Xanthomonas</taxon>
    </lineage>
</organism>
<gene>
    <name evidence="6" type="ORF">K6978_04800</name>
    <name evidence="5" type="ORF">XcuCFBP2542_16845</name>
</gene>
<dbReference type="Pfam" id="PF03693">
    <property type="entry name" value="ParD_antitoxin"/>
    <property type="match status" value="1"/>
</dbReference>
<keyword evidence="8" id="KW-1185">Reference proteome</keyword>
<evidence type="ECO:0000256" key="4">
    <source>
        <dbReference type="ARBA" id="ARBA00037106"/>
    </source>
</evidence>
<dbReference type="InterPro" id="IPR038296">
    <property type="entry name" value="ParD_sf"/>
</dbReference>
<dbReference type="EMBL" id="CP082214">
    <property type="protein sequence ID" value="WDM72491.1"/>
    <property type="molecule type" value="Genomic_DNA"/>
</dbReference>
<dbReference type="GO" id="GO:0006355">
    <property type="term" value="P:regulation of DNA-templated transcription"/>
    <property type="evidence" value="ECO:0007669"/>
    <property type="project" value="InterPro"/>
</dbReference>
<evidence type="ECO:0000313" key="5">
    <source>
        <dbReference type="EMBL" id="PPU72804.1"/>
    </source>
</evidence>
<evidence type="ECO:0000256" key="1">
    <source>
        <dbReference type="ARBA" id="ARBA00008580"/>
    </source>
</evidence>
<dbReference type="PANTHER" id="PTHR36582">
    <property type="entry name" value="ANTITOXIN PARD"/>
    <property type="match status" value="1"/>
</dbReference>
<evidence type="ECO:0000256" key="2">
    <source>
        <dbReference type="ARBA" id="ARBA00017940"/>
    </source>
</evidence>
<dbReference type="OrthoDB" id="9811310at2"/>
<dbReference type="EMBL" id="MDED01000046">
    <property type="protein sequence ID" value="PPU72804.1"/>
    <property type="molecule type" value="Genomic_DNA"/>
</dbReference>
<evidence type="ECO:0000313" key="7">
    <source>
        <dbReference type="Proteomes" id="UP000239561"/>
    </source>
</evidence>
<dbReference type="SUPFAM" id="SSF47598">
    <property type="entry name" value="Ribbon-helix-helix"/>
    <property type="match status" value="1"/>
</dbReference>
<keyword evidence="3" id="KW-1277">Toxin-antitoxin system</keyword>
<comment type="similarity">
    <text evidence="1">Belongs to the ParD antitoxin family.</text>
</comment>
<dbReference type="CDD" id="cd22231">
    <property type="entry name" value="RHH_NikR_HicB-like"/>
    <property type="match status" value="1"/>
</dbReference>
<proteinExistence type="inferred from homology"/>
<evidence type="ECO:0000256" key="3">
    <source>
        <dbReference type="ARBA" id="ARBA00022649"/>
    </source>
</evidence>
<dbReference type="AlphaFoldDB" id="A0A2S7DGC9"/>
<dbReference type="NCBIfam" id="TIGR02606">
    <property type="entry name" value="antidote_CC2985"/>
    <property type="match status" value="1"/>
</dbReference>
<dbReference type="Proteomes" id="UP001214201">
    <property type="component" value="Chromosome"/>
</dbReference>
<reference evidence="5 7" key="1">
    <citation type="submission" date="2016-08" db="EMBL/GenBank/DDBJ databases">
        <authorList>
            <person name="Seilhamer J.J."/>
        </authorList>
    </citation>
    <scope>NUCLEOTIDE SEQUENCE [LARGE SCALE GENOMIC DNA]</scope>
    <source>
        <strain evidence="5 7">CFBP2542</strain>
    </source>
</reference>
<sequence length="80" mass="8875">MATMNISLSDELKAFVDQQVVEHAYGSSSEYLRELIRRQRDAQQLRAVLLDGANSGPAVPMGTELFDTLRARAHARDASK</sequence>
<dbReference type="PANTHER" id="PTHR36582:SF2">
    <property type="entry name" value="ANTITOXIN PARD"/>
    <property type="match status" value="1"/>
</dbReference>
<dbReference type="Gene3D" id="6.10.10.120">
    <property type="entry name" value="Antitoxin ParD1-like"/>
    <property type="match status" value="1"/>
</dbReference>
<evidence type="ECO:0000313" key="8">
    <source>
        <dbReference type="Proteomes" id="UP001214201"/>
    </source>
</evidence>
<dbReference type="Proteomes" id="UP000239561">
    <property type="component" value="Unassembled WGS sequence"/>
</dbReference>
<name>A0A2S7DGC9_9XANT</name>
<accession>A0A2S7DGC9</accession>
<comment type="function">
    <text evidence="4">Antitoxin component of a type II toxin-antitoxin (TA) system. Neutralizes the effect of toxin ParE.</text>
</comment>
<dbReference type="InterPro" id="IPR022789">
    <property type="entry name" value="ParD"/>
</dbReference>
<protein>
    <recommendedName>
        <fullName evidence="2">Antitoxin ParD</fullName>
    </recommendedName>
</protein>
<evidence type="ECO:0000313" key="6">
    <source>
        <dbReference type="EMBL" id="WDM72491.1"/>
    </source>
</evidence>
<dbReference type="InterPro" id="IPR010985">
    <property type="entry name" value="Ribbon_hlx_hlx"/>
</dbReference>
<dbReference type="RefSeq" id="WP_104605156.1">
    <property type="nucleotide sequence ID" value="NZ_CP033326.1"/>
</dbReference>
<reference evidence="6 8" key="2">
    <citation type="submission" date="2021-08" db="EMBL/GenBank/DDBJ databases">
        <title>Genome sequences of Xanthomonas cucurbitae isolates from 5 Midwestern US states.</title>
        <authorList>
            <person name="Hind S.R."/>
        </authorList>
    </citation>
    <scope>NUCLEOTIDE SEQUENCE [LARGE SCALE GENOMIC DNA]</scope>
    <source>
        <strain evidence="6 8">OH_261</strain>
    </source>
</reference>